<organism evidence="1 2">
    <name type="scientific">Mucuna pruriens</name>
    <name type="common">Velvet bean</name>
    <name type="synonym">Dolichos pruriens</name>
    <dbReference type="NCBI Taxonomy" id="157652"/>
    <lineage>
        <taxon>Eukaryota</taxon>
        <taxon>Viridiplantae</taxon>
        <taxon>Streptophyta</taxon>
        <taxon>Embryophyta</taxon>
        <taxon>Tracheophyta</taxon>
        <taxon>Spermatophyta</taxon>
        <taxon>Magnoliopsida</taxon>
        <taxon>eudicotyledons</taxon>
        <taxon>Gunneridae</taxon>
        <taxon>Pentapetalae</taxon>
        <taxon>rosids</taxon>
        <taxon>fabids</taxon>
        <taxon>Fabales</taxon>
        <taxon>Fabaceae</taxon>
        <taxon>Papilionoideae</taxon>
        <taxon>50 kb inversion clade</taxon>
        <taxon>NPAAA clade</taxon>
        <taxon>indigoferoid/millettioid clade</taxon>
        <taxon>Phaseoleae</taxon>
        <taxon>Mucuna</taxon>
    </lineage>
</organism>
<name>A0A371H1Z9_MUCPR</name>
<dbReference type="AlphaFoldDB" id="A0A371H1Z9"/>
<dbReference type="EMBL" id="QJKJ01003813">
    <property type="protein sequence ID" value="RDX96811.1"/>
    <property type="molecule type" value="Genomic_DNA"/>
</dbReference>
<sequence length="159" mass="18705">MLCVQGNELPYFGFELLTYDRELYALIRALQTWQHYLLSKEFVIHKFLEQFPYVIKHKQGKLNVVANALSRRYTLIAMLETKMLGIDCIKELCEKNIDFSEPFAMWVHAAFHDYYRHDGFLFNGKKLCVPISSIRQLLVKEAHEGGLMVHFGKLKLLMF</sequence>
<dbReference type="GO" id="GO:0003964">
    <property type="term" value="F:RNA-directed DNA polymerase activity"/>
    <property type="evidence" value="ECO:0007669"/>
    <property type="project" value="UniProtKB-KW"/>
</dbReference>
<evidence type="ECO:0000313" key="1">
    <source>
        <dbReference type="EMBL" id="RDX96811.1"/>
    </source>
</evidence>
<evidence type="ECO:0008006" key="3">
    <source>
        <dbReference type="Google" id="ProtNLM"/>
    </source>
</evidence>
<keyword evidence="2" id="KW-1185">Reference proteome</keyword>
<evidence type="ECO:0000313" key="2">
    <source>
        <dbReference type="Proteomes" id="UP000257109"/>
    </source>
</evidence>
<dbReference type="PANTHER" id="PTHR35046:SF9">
    <property type="entry name" value="RNA-DIRECTED DNA POLYMERASE"/>
    <property type="match status" value="1"/>
</dbReference>
<dbReference type="GO" id="GO:0016787">
    <property type="term" value="F:hydrolase activity"/>
    <property type="evidence" value="ECO:0007669"/>
    <property type="project" value="UniProtKB-KW"/>
</dbReference>
<dbReference type="GO" id="GO:0004519">
    <property type="term" value="F:endonuclease activity"/>
    <property type="evidence" value="ECO:0007669"/>
    <property type="project" value="UniProtKB-KW"/>
</dbReference>
<gene>
    <name evidence="1" type="ORF">CR513_20497</name>
</gene>
<protein>
    <recommendedName>
        <fullName evidence="3">Reverse transcriptase RNase H-like domain-containing protein</fullName>
    </recommendedName>
</protein>
<proteinExistence type="predicted"/>
<dbReference type="OrthoDB" id="1933708at2759"/>
<reference evidence="1" key="1">
    <citation type="submission" date="2018-05" db="EMBL/GenBank/DDBJ databases">
        <title>Draft genome of Mucuna pruriens seed.</title>
        <authorList>
            <person name="Nnadi N.E."/>
            <person name="Vos R."/>
            <person name="Hasami M.H."/>
            <person name="Devisetty U.K."/>
            <person name="Aguiy J.C."/>
        </authorList>
    </citation>
    <scope>NUCLEOTIDE SEQUENCE [LARGE SCALE GENOMIC DNA]</scope>
    <source>
        <strain evidence="1">JCA_2017</strain>
    </source>
</reference>
<comment type="caution">
    <text evidence="1">The sequence shown here is derived from an EMBL/GenBank/DDBJ whole genome shotgun (WGS) entry which is preliminary data.</text>
</comment>
<dbReference type="Proteomes" id="UP000257109">
    <property type="component" value="Unassembled WGS sequence"/>
</dbReference>
<accession>A0A371H1Z9</accession>
<feature type="non-terminal residue" evidence="1">
    <location>
        <position position="1"/>
    </location>
</feature>
<dbReference type="PANTHER" id="PTHR35046">
    <property type="entry name" value="ZINC KNUCKLE (CCHC-TYPE) FAMILY PROTEIN"/>
    <property type="match status" value="1"/>
</dbReference>